<dbReference type="RefSeq" id="WP_268007331.1">
    <property type="nucleotide sequence ID" value="NZ_BSUT01000001.1"/>
</dbReference>
<keyword evidence="1" id="KW-0238">DNA-binding</keyword>
<proteinExistence type="predicted"/>
<gene>
    <name evidence="1" type="ORF">NZD89_08715</name>
</gene>
<evidence type="ECO:0000313" key="2">
    <source>
        <dbReference type="Proteomes" id="UP001164761"/>
    </source>
</evidence>
<dbReference type="GO" id="GO:0003677">
    <property type="term" value="F:DNA binding"/>
    <property type="evidence" value="ECO:0007669"/>
    <property type="project" value="UniProtKB-KW"/>
</dbReference>
<dbReference type="Gene3D" id="2.10.260.10">
    <property type="match status" value="1"/>
</dbReference>
<keyword evidence="2" id="KW-1185">Reference proteome</keyword>
<protein>
    <submittedName>
        <fullName evidence="1">AbrB/MazE/SpoVT family DNA-binding domain-containing protein</fullName>
    </submittedName>
</protein>
<reference evidence="1" key="1">
    <citation type="submission" date="2022-08" db="EMBL/GenBank/DDBJ databases">
        <title>Alicyclobacillus fastidiosus DSM 17978, complete genome.</title>
        <authorList>
            <person name="Wang Q."/>
            <person name="Cai R."/>
            <person name="Wang Z."/>
        </authorList>
    </citation>
    <scope>NUCLEOTIDE SEQUENCE</scope>
    <source>
        <strain evidence="1">DSM 17978</strain>
    </source>
</reference>
<dbReference type="EMBL" id="CP104067">
    <property type="protein sequence ID" value="WAH43448.1"/>
    <property type="molecule type" value="Genomic_DNA"/>
</dbReference>
<organism evidence="1 2">
    <name type="scientific">Alicyclobacillus fastidiosus</name>
    <dbReference type="NCBI Taxonomy" id="392011"/>
    <lineage>
        <taxon>Bacteria</taxon>
        <taxon>Bacillati</taxon>
        <taxon>Bacillota</taxon>
        <taxon>Bacilli</taxon>
        <taxon>Bacillales</taxon>
        <taxon>Alicyclobacillaceae</taxon>
        <taxon>Alicyclobacillus</taxon>
    </lineage>
</organism>
<accession>A0ABY6ZKI6</accession>
<sequence length="57" mass="6439">MKSTGVIRKTDVLPVELRRTLAVTAWDRFEIFTDGETIILSKYDAACTFCAKLLSRS</sequence>
<dbReference type="Proteomes" id="UP001164761">
    <property type="component" value="Chromosome"/>
</dbReference>
<name>A0ABY6ZKI6_9BACL</name>
<dbReference type="InterPro" id="IPR037914">
    <property type="entry name" value="SpoVT-AbrB_sf"/>
</dbReference>
<dbReference type="SUPFAM" id="SSF89447">
    <property type="entry name" value="AbrB/MazE/MraZ-like"/>
    <property type="match status" value="1"/>
</dbReference>
<evidence type="ECO:0000313" key="1">
    <source>
        <dbReference type="EMBL" id="WAH43448.1"/>
    </source>
</evidence>